<evidence type="ECO:0000313" key="1">
    <source>
        <dbReference type="EMBL" id="ALP54133.1"/>
    </source>
</evidence>
<proteinExistence type="predicted"/>
<reference evidence="1" key="1">
    <citation type="submission" date="2015-10" db="EMBL/GenBank/DDBJ databases">
        <title>Description of Candidatus Tenderia electrophaga gen. nov, sp. nov., an Uncultivated Electroautotroph from a Biocathode Enrichment.</title>
        <authorList>
            <person name="Eddie B.J."/>
            <person name="Malanoski A.P."/>
            <person name="Wang Z."/>
            <person name="Hall R.J."/>
            <person name="Oh S.D."/>
            <person name="Heiner C."/>
            <person name="Lin B."/>
            <person name="Strycharz-Glaven S.M."/>
        </authorList>
    </citation>
    <scope>NUCLEOTIDE SEQUENCE [LARGE SCALE GENOMIC DNA]</scope>
    <source>
        <strain evidence="1">NRL1</strain>
    </source>
</reference>
<dbReference type="Pfam" id="PF10670">
    <property type="entry name" value="DUF4198"/>
    <property type="match status" value="1"/>
</dbReference>
<evidence type="ECO:0000313" key="2">
    <source>
        <dbReference type="Proteomes" id="UP000055136"/>
    </source>
</evidence>
<dbReference type="EMBL" id="CP013099">
    <property type="protein sequence ID" value="ALP54133.1"/>
    <property type="molecule type" value="Genomic_DNA"/>
</dbReference>
<name>A0A0S2TG70_9GAMM</name>
<organism evidence="1 2">
    <name type="scientific">Candidatus Tenderia electrophaga</name>
    <dbReference type="NCBI Taxonomy" id="1748243"/>
    <lineage>
        <taxon>Bacteria</taxon>
        <taxon>Pseudomonadati</taxon>
        <taxon>Pseudomonadota</taxon>
        <taxon>Gammaproteobacteria</taxon>
        <taxon>Candidatus Tenderiales</taxon>
        <taxon>Candidatus Tenderiaceae</taxon>
        <taxon>Candidatus Tenderia</taxon>
    </lineage>
</organism>
<dbReference type="KEGG" id="tee:Tel_13865"/>
<sequence>MNKHSVLLLTAGIAMTTSIQAHDVWLEGERGNLRVVYGHVGELQAYDPDKVKAVRAYNDSGKDVDIRAETNDHSMRVKPAGEAGMITVEYDNGYWTKIDATTWENQSKRRFDNYLDASHSLKYNKNLLSWSNEYKQPTGLSFEIVPLENPLAVRAGDKVTLQVYYQGKPLADAGVEVHGFDDSFKTDAQGKVEVPLNAKHDLQHIAAYYRYDVPGHLDADEVSLTANLVFHTR</sequence>
<dbReference type="InterPro" id="IPR019613">
    <property type="entry name" value="DUF4198"/>
</dbReference>
<keyword evidence="2" id="KW-1185">Reference proteome</keyword>
<gene>
    <name evidence="1" type="ORF">Tel_13865</name>
</gene>
<dbReference type="Proteomes" id="UP000055136">
    <property type="component" value="Chromosome"/>
</dbReference>
<protein>
    <recommendedName>
        <fullName evidence="3">Nickel transporter</fullName>
    </recommendedName>
</protein>
<dbReference type="AlphaFoldDB" id="A0A0S2TG70"/>
<dbReference type="STRING" id="1748243.Tel_13865"/>
<accession>A0A0S2TG70</accession>
<evidence type="ECO:0008006" key="3">
    <source>
        <dbReference type="Google" id="ProtNLM"/>
    </source>
</evidence>